<protein>
    <recommendedName>
        <fullName evidence="2">GST C-terminal domain-containing protein</fullName>
    </recommendedName>
</protein>
<dbReference type="InterPro" id="IPR036282">
    <property type="entry name" value="Glutathione-S-Trfase_C_sf"/>
</dbReference>
<dbReference type="SUPFAM" id="SSF47616">
    <property type="entry name" value="GST C-terminal domain-like"/>
    <property type="match status" value="1"/>
</dbReference>
<feature type="domain" description="GST C-terminal" evidence="2">
    <location>
        <begin position="1"/>
        <end position="109"/>
    </location>
</feature>
<dbReference type="Gene3D" id="1.20.1050.10">
    <property type="match status" value="1"/>
</dbReference>
<evidence type="ECO:0000313" key="4">
    <source>
        <dbReference type="Proteomes" id="UP000196342"/>
    </source>
</evidence>
<feature type="region of interest" description="Disordered" evidence="1">
    <location>
        <begin position="1"/>
        <end position="20"/>
    </location>
</feature>
<dbReference type="PANTHER" id="PTHR44051:SF8">
    <property type="entry name" value="GLUTATHIONE S-TRANSFERASE GSTA"/>
    <property type="match status" value="1"/>
</dbReference>
<comment type="caution">
    <text evidence="3">The sequence shown here is derived from an EMBL/GenBank/DDBJ whole genome shotgun (WGS) entry which is preliminary data.</text>
</comment>
<dbReference type="EMBL" id="NHOO01000019">
    <property type="protein sequence ID" value="OVE46307.1"/>
    <property type="molecule type" value="Genomic_DNA"/>
</dbReference>
<evidence type="ECO:0000313" key="3">
    <source>
        <dbReference type="EMBL" id="OVE46307.1"/>
    </source>
</evidence>
<feature type="compositionally biased region" description="Pro residues" evidence="1">
    <location>
        <begin position="1"/>
        <end position="16"/>
    </location>
</feature>
<evidence type="ECO:0000256" key="1">
    <source>
        <dbReference type="SAM" id="MobiDB-lite"/>
    </source>
</evidence>
<dbReference type="AlphaFoldDB" id="A0A202B400"/>
<sequence>MNHPFRPWPPTNPAAPPFRSDLPEAARQIFRDKLFRRPDLLENKLKTENYLLGERFGVADAYLYAEQGWLPRFDILLAPWPALHAYFQHIDARPAVQAAYQAEDAAAPVL</sequence>
<organism evidence="3 4">
    <name type="scientific">Chromobacterium violaceum</name>
    <dbReference type="NCBI Taxonomy" id="536"/>
    <lineage>
        <taxon>Bacteria</taxon>
        <taxon>Pseudomonadati</taxon>
        <taxon>Pseudomonadota</taxon>
        <taxon>Betaproteobacteria</taxon>
        <taxon>Neisseriales</taxon>
        <taxon>Chromobacteriaceae</taxon>
        <taxon>Chromobacterium</taxon>
    </lineage>
</organism>
<gene>
    <name evidence="3" type="ORF">CBW21_18735</name>
</gene>
<dbReference type="InterPro" id="IPR010987">
    <property type="entry name" value="Glutathione-S-Trfase_C-like"/>
</dbReference>
<dbReference type="PANTHER" id="PTHR44051">
    <property type="entry name" value="GLUTATHIONE S-TRANSFERASE-RELATED"/>
    <property type="match status" value="1"/>
</dbReference>
<keyword evidence="4" id="KW-1185">Reference proteome</keyword>
<proteinExistence type="predicted"/>
<dbReference type="RefSeq" id="WP_080508893.1">
    <property type="nucleotide sequence ID" value="NZ_JABXOB010000016.1"/>
</dbReference>
<dbReference type="CDD" id="cd03188">
    <property type="entry name" value="GST_C_Beta"/>
    <property type="match status" value="1"/>
</dbReference>
<name>A0A202B400_CHRVL</name>
<dbReference type="InterPro" id="IPR004046">
    <property type="entry name" value="GST_C"/>
</dbReference>
<dbReference type="Pfam" id="PF00043">
    <property type="entry name" value="GST_C"/>
    <property type="match status" value="1"/>
</dbReference>
<dbReference type="PROSITE" id="PS50405">
    <property type="entry name" value="GST_CTER"/>
    <property type="match status" value="1"/>
</dbReference>
<dbReference type="Proteomes" id="UP000196342">
    <property type="component" value="Unassembled WGS sequence"/>
</dbReference>
<evidence type="ECO:0000259" key="2">
    <source>
        <dbReference type="PROSITE" id="PS50405"/>
    </source>
</evidence>
<accession>A0A202B400</accession>
<reference evidence="3 4" key="1">
    <citation type="submission" date="2017-05" db="EMBL/GenBank/DDBJ databases">
        <title>Chromobacterium violaceum GHPS1 isolated from Hydrocarbon polluted soil in French Guiana display an awesome secondary metabolite arsenal and a battery of drug and heavy-metal-resistance and detoxification of xenobiotics proteins.</title>
        <authorList>
            <person name="Belbahri L."/>
        </authorList>
    </citation>
    <scope>NUCLEOTIDE SEQUENCE [LARGE SCALE GENOMIC DNA]</scope>
    <source>
        <strain evidence="3 4">GHPS1</strain>
    </source>
</reference>